<evidence type="ECO:0000313" key="2">
    <source>
        <dbReference type="EMBL" id="KAJ5212985.1"/>
    </source>
</evidence>
<reference evidence="2" key="1">
    <citation type="submission" date="2022-11" db="EMBL/GenBank/DDBJ databases">
        <authorList>
            <person name="Petersen C."/>
        </authorList>
    </citation>
    <scope>NUCLEOTIDE SEQUENCE</scope>
    <source>
        <strain evidence="2">IBT 20477</strain>
    </source>
</reference>
<dbReference type="OrthoDB" id="3061561at2759"/>
<evidence type="ECO:0000256" key="1">
    <source>
        <dbReference type="SAM" id="Phobius"/>
    </source>
</evidence>
<keyword evidence="1" id="KW-0812">Transmembrane</keyword>
<sequence>MKEFFQAGIFHCSEFRDQDIDDRAKADPFAKAFAILQSTWFLCNIIARWASNLPVSPIELSTVAYVVCGVLVYAAHWHKPKNMSTSIKIYLRYTRATLPAEIHRLTESHPTGWVHLRARVKDEGWLSERSLADQAAQNYLKAGTVGAYTVQFYTFVATLFCAIHIAAWKFDFPSYAERIACTGSSMVVYARFLDSHNRLPSFMRGFTCPASILFRISTIIALVSFYLYVIARLGMTGLVFSSLRALPVGSYTTTE</sequence>
<dbReference type="PANTHER" id="PTHR35043">
    <property type="entry name" value="TRANSCRIPTION FACTOR DOMAIN-CONTAINING PROTEIN"/>
    <property type="match status" value="1"/>
</dbReference>
<reference evidence="2" key="2">
    <citation type="journal article" date="2023" name="IMA Fungus">
        <title>Comparative genomic study of the Penicillium genus elucidates a diverse pangenome and 15 lateral gene transfer events.</title>
        <authorList>
            <person name="Petersen C."/>
            <person name="Sorensen T."/>
            <person name="Nielsen M.R."/>
            <person name="Sondergaard T.E."/>
            <person name="Sorensen J.L."/>
            <person name="Fitzpatrick D.A."/>
            <person name="Frisvad J.C."/>
            <person name="Nielsen K.L."/>
        </authorList>
    </citation>
    <scope>NUCLEOTIDE SEQUENCE</scope>
    <source>
        <strain evidence="2">IBT 20477</strain>
    </source>
</reference>
<keyword evidence="3" id="KW-1185">Reference proteome</keyword>
<dbReference type="AlphaFoldDB" id="A0A9W9N4H9"/>
<proteinExistence type="predicted"/>
<feature type="transmembrane region" description="Helical" evidence="1">
    <location>
        <begin position="212"/>
        <end position="231"/>
    </location>
</feature>
<comment type="caution">
    <text evidence="2">The sequence shown here is derived from an EMBL/GenBank/DDBJ whole genome shotgun (WGS) entry which is preliminary data.</text>
</comment>
<gene>
    <name evidence="2" type="ORF">N7449_000154</name>
</gene>
<organism evidence="2 3">
    <name type="scientific">Penicillium cf. viridicatum</name>
    <dbReference type="NCBI Taxonomy" id="2972119"/>
    <lineage>
        <taxon>Eukaryota</taxon>
        <taxon>Fungi</taxon>
        <taxon>Dikarya</taxon>
        <taxon>Ascomycota</taxon>
        <taxon>Pezizomycotina</taxon>
        <taxon>Eurotiomycetes</taxon>
        <taxon>Eurotiomycetidae</taxon>
        <taxon>Eurotiales</taxon>
        <taxon>Aspergillaceae</taxon>
        <taxon>Penicillium</taxon>
    </lineage>
</organism>
<accession>A0A9W9N4H9</accession>
<dbReference type="PANTHER" id="PTHR35043:SF7">
    <property type="entry name" value="TRANSCRIPTION FACTOR DOMAIN-CONTAINING PROTEIN"/>
    <property type="match status" value="1"/>
</dbReference>
<keyword evidence="1" id="KW-0472">Membrane</keyword>
<feature type="transmembrane region" description="Helical" evidence="1">
    <location>
        <begin position="62"/>
        <end position="78"/>
    </location>
</feature>
<keyword evidence="1" id="KW-1133">Transmembrane helix</keyword>
<evidence type="ECO:0000313" key="3">
    <source>
        <dbReference type="Proteomes" id="UP001150942"/>
    </source>
</evidence>
<feature type="transmembrane region" description="Helical" evidence="1">
    <location>
        <begin position="150"/>
        <end position="169"/>
    </location>
</feature>
<dbReference type="Proteomes" id="UP001150942">
    <property type="component" value="Unassembled WGS sequence"/>
</dbReference>
<dbReference type="EMBL" id="JAPQKQ010000001">
    <property type="protein sequence ID" value="KAJ5212985.1"/>
    <property type="molecule type" value="Genomic_DNA"/>
</dbReference>
<name>A0A9W9N4H9_9EURO</name>
<protein>
    <submittedName>
        <fullName evidence="2">Uncharacterized protein</fullName>
    </submittedName>
</protein>